<dbReference type="Proteomes" id="UP000823674">
    <property type="component" value="Chromosome A01"/>
</dbReference>
<gene>
    <name evidence="1" type="primary">A01g506450.1_BraROA</name>
    <name evidence="1" type="ORF">IGI04_002556</name>
</gene>
<accession>A0ABQ7NZ68</accession>
<name>A0ABQ7NZ68_BRACM</name>
<sequence>MSELQSCAPSSRKYLSLPLQFLKPAFPASVTQPSSLFVLFMKNSEFMGITVLFLDENINFVIHGFIPAKHANHYIPSLKASSIVKVVRFEVARCSHTVRQFPSDCEHKPRPPRCGCTNPLCPGPSPKKQLESLSVSSLTHKKQSTHNSLHIFVYIVLTSMIKNISYPKSVVVYLSLLLIKLKNKHMHTKRYKRIPTYTNAVTTSPPAHSFCFMKIAYMPCNYLLMRNT</sequence>
<protein>
    <submittedName>
        <fullName evidence="1">Uncharacterized protein</fullName>
    </submittedName>
</protein>
<dbReference type="EMBL" id="JADBGQ010000001">
    <property type="protein sequence ID" value="KAG5414989.1"/>
    <property type="molecule type" value="Genomic_DNA"/>
</dbReference>
<organism evidence="1 2">
    <name type="scientific">Brassica rapa subsp. trilocularis</name>
    <dbReference type="NCBI Taxonomy" id="1813537"/>
    <lineage>
        <taxon>Eukaryota</taxon>
        <taxon>Viridiplantae</taxon>
        <taxon>Streptophyta</taxon>
        <taxon>Embryophyta</taxon>
        <taxon>Tracheophyta</taxon>
        <taxon>Spermatophyta</taxon>
        <taxon>Magnoliopsida</taxon>
        <taxon>eudicotyledons</taxon>
        <taxon>Gunneridae</taxon>
        <taxon>Pentapetalae</taxon>
        <taxon>rosids</taxon>
        <taxon>malvids</taxon>
        <taxon>Brassicales</taxon>
        <taxon>Brassicaceae</taxon>
        <taxon>Brassiceae</taxon>
        <taxon>Brassica</taxon>
    </lineage>
</organism>
<proteinExistence type="predicted"/>
<evidence type="ECO:0000313" key="2">
    <source>
        <dbReference type="Proteomes" id="UP000823674"/>
    </source>
</evidence>
<evidence type="ECO:0000313" key="1">
    <source>
        <dbReference type="EMBL" id="KAG5414989.1"/>
    </source>
</evidence>
<comment type="caution">
    <text evidence="1">The sequence shown here is derived from an EMBL/GenBank/DDBJ whole genome shotgun (WGS) entry which is preliminary data.</text>
</comment>
<keyword evidence="2" id="KW-1185">Reference proteome</keyword>
<reference evidence="1 2" key="1">
    <citation type="submission" date="2021-03" db="EMBL/GenBank/DDBJ databases">
        <authorList>
            <person name="King G.J."/>
            <person name="Bancroft I."/>
            <person name="Baten A."/>
            <person name="Bloomfield J."/>
            <person name="Borpatragohain P."/>
            <person name="He Z."/>
            <person name="Irish N."/>
            <person name="Irwin J."/>
            <person name="Liu K."/>
            <person name="Mauleon R.P."/>
            <person name="Moore J."/>
            <person name="Morris R."/>
            <person name="Ostergaard L."/>
            <person name="Wang B."/>
            <person name="Wells R."/>
        </authorList>
    </citation>
    <scope>NUCLEOTIDE SEQUENCE [LARGE SCALE GENOMIC DNA]</scope>
    <source>
        <strain evidence="1">R-o-18</strain>
        <tissue evidence="1">Leaf</tissue>
    </source>
</reference>